<protein>
    <submittedName>
        <fullName evidence="4">Glycolate oxidase FAD binding subunit</fullName>
    </submittedName>
</protein>
<feature type="domain" description="FAD-binding PCMH-type" evidence="3">
    <location>
        <begin position="1"/>
        <end position="185"/>
    </location>
</feature>
<dbReference type="AlphaFoldDB" id="A0A397Q694"/>
<dbReference type="Pfam" id="PF01565">
    <property type="entry name" value="FAD_binding_4"/>
    <property type="match status" value="1"/>
</dbReference>
<dbReference type="Gene3D" id="1.10.45.10">
    <property type="entry name" value="Vanillyl-alcohol Oxidase, Chain A, domain 4"/>
    <property type="match status" value="1"/>
</dbReference>
<dbReference type="GO" id="GO:0003824">
    <property type="term" value="F:catalytic activity"/>
    <property type="evidence" value="ECO:0007669"/>
    <property type="project" value="InterPro"/>
</dbReference>
<keyword evidence="2" id="KW-0274">FAD</keyword>
<dbReference type="InterPro" id="IPR016169">
    <property type="entry name" value="FAD-bd_PCMH_sub2"/>
</dbReference>
<dbReference type="Gene3D" id="3.30.465.10">
    <property type="match status" value="1"/>
</dbReference>
<gene>
    <name evidence="4" type="ORF">BXY53_1896</name>
</gene>
<dbReference type="InterPro" id="IPR016171">
    <property type="entry name" value="Vanillyl_alc_oxidase_C-sub2"/>
</dbReference>
<evidence type="ECO:0000259" key="3">
    <source>
        <dbReference type="PROSITE" id="PS51387"/>
    </source>
</evidence>
<proteinExistence type="predicted"/>
<dbReference type="GO" id="GO:0071949">
    <property type="term" value="F:FAD binding"/>
    <property type="evidence" value="ECO:0007669"/>
    <property type="project" value="InterPro"/>
</dbReference>
<accession>A0A397Q694</accession>
<dbReference type="Proteomes" id="UP000266273">
    <property type="component" value="Unassembled WGS sequence"/>
</dbReference>
<dbReference type="OrthoDB" id="9811557at2"/>
<keyword evidence="5" id="KW-1185">Reference proteome</keyword>
<dbReference type="SUPFAM" id="SSF56176">
    <property type="entry name" value="FAD-binding/transporter-associated domain-like"/>
    <property type="match status" value="1"/>
</dbReference>
<comment type="caution">
    <text evidence="4">The sequence shown here is derived from an EMBL/GenBank/DDBJ whole genome shotgun (WGS) entry which is preliminary data.</text>
</comment>
<evidence type="ECO:0000313" key="4">
    <source>
        <dbReference type="EMBL" id="RIA56786.1"/>
    </source>
</evidence>
<dbReference type="InterPro" id="IPR006094">
    <property type="entry name" value="Oxid_FAD_bind_N"/>
</dbReference>
<dbReference type="InterPro" id="IPR016166">
    <property type="entry name" value="FAD-bd_PCMH"/>
</dbReference>
<evidence type="ECO:0000256" key="2">
    <source>
        <dbReference type="ARBA" id="ARBA00022827"/>
    </source>
</evidence>
<dbReference type="PANTHER" id="PTHR11748:SF103">
    <property type="entry name" value="GLYCOLATE OXIDASE SUBUNIT GLCE"/>
    <property type="match status" value="1"/>
</dbReference>
<keyword evidence="1" id="KW-0285">Flavoprotein</keyword>
<dbReference type="SUPFAM" id="SSF55103">
    <property type="entry name" value="FAD-linked oxidases, C-terminal domain"/>
    <property type="match status" value="1"/>
</dbReference>
<dbReference type="PROSITE" id="PS51387">
    <property type="entry name" value="FAD_PCMH"/>
    <property type="match status" value="1"/>
</dbReference>
<reference evidence="4 5" key="1">
    <citation type="submission" date="2018-08" db="EMBL/GenBank/DDBJ databases">
        <title>Genomic Encyclopedia of Archaeal and Bacterial Type Strains, Phase II (KMG-II): from individual species to whole genera.</title>
        <authorList>
            <person name="Goeker M."/>
        </authorList>
    </citation>
    <scope>NUCLEOTIDE SEQUENCE [LARGE SCALE GENOMIC DNA]</scope>
    <source>
        <strain evidence="4 5">DSM 5002</strain>
    </source>
</reference>
<sequence length="408" mass="43677">MLDGFMPGSEDELAAFIAHSAEAQTPVEVCGNGTKRAIGRPVQTAGKIGTGNLTGVTLYEPSELVIAARAGTPLSEVEALLDEHNQMLAFEPADMTPLTGKSDVAEPPTIGSVFATNTSGSRRVLRGAARDHLLGVRAVNGRGETIKWGGRVMKNVTGVDLARGLSGSWGTLAVMTEVTMKVLPKPEDTRTLMLFGLPDEAAIALCCAAMGTPYEVSAAIHIPASMAARLSNQELGGLGRAITALRLENFPESTQARAEKLEQQIGTFGEVYTIGNEPSLEFWRDVRELRFLTGSQFPLWRITTAPSRAVGMVNAIRAQLDCQAAYDWSGGLVWLELAPSRDADATDLRRIIADFEAHATLIRAPLAMRSAVEVFHPLPAANMTLSQKLKAAFDPAGILNPGRMYPEV</sequence>
<evidence type="ECO:0000256" key="1">
    <source>
        <dbReference type="ARBA" id="ARBA00022630"/>
    </source>
</evidence>
<name>A0A397Q694_9HYPH</name>
<dbReference type="EMBL" id="QXDF01000001">
    <property type="protein sequence ID" value="RIA56786.1"/>
    <property type="molecule type" value="Genomic_DNA"/>
</dbReference>
<dbReference type="InterPro" id="IPR036318">
    <property type="entry name" value="FAD-bd_PCMH-like_sf"/>
</dbReference>
<dbReference type="InterPro" id="IPR016164">
    <property type="entry name" value="FAD-linked_Oxase-like_C"/>
</dbReference>
<organism evidence="4 5">
    <name type="scientific">Dichotomicrobium thermohalophilum</name>
    <dbReference type="NCBI Taxonomy" id="933063"/>
    <lineage>
        <taxon>Bacteria</taxon>
        <taxon>Pseudomonadati</taxon>
        <taxon>Pseudomonadota</taxon>
        <taxon>Alphaproteobacteria</taxon>
        <taxon>Hyphomicrobiales</taxon>
        <taxon>Hyphomicrobiaceae</taxon>
        <taxon>Dichotomicrobium</taxon>
    </lineage>
</organism>
<evidence type="ECO:0000313" key="5">
    <source>
        <dbReference type="Proteomes" id="UP000266273"/>
    </source>
</evidence>
<dbReference type="PANTHER" id="PTHR11748">
    <property type="entry name" value="D-LACTATE DEHYDROGENASE"/>
    <property type="match status" value="1"/>
</dbReference>